<keyword evidence="3" id="KW-1185">Reference proteome</keyword>
<sequence>MESESNLKQKQKLEHVVCKGVKDVFGMEFCVEYEFCNVNIGGKGCHRKGLFLMLIFFAWGQILRFSCYYIGGYKQGNGTFIQVGLFCMVIPLKWVIFMIYFNYCKERHLVKKIDEELDKDVRVGLFGLT</sequence>
<dbReference type="OrthoDB" id="1095660at2759"/>
<dbReference type="AlphaFoldDB" id="A0A2Z6N466"/>
<proteinExistence type="predicted"/>
<evidence type="ECO:0000313" key="3">
    <source>
        <dbReference type="Proteomes" id="UP000242715"/>
    </source>
</evidence>
<dbReference type="PANTHER" id="PTHR36714">
    <property type="entry name" value="T23E23.1"/>
    <property type="match status" value="1"/>
</dbReference>
<dbReference type="PANTHER" id="PTHR36714:SF7">
    <property type="entry name" value="TRANSMEMBRANE PROTEIN"/>
    <property type="match status" value="1"/>
</dbReference>
<evidence type="ECO:0000313" key="2">
    <source>
        <dbReference type="EMBL" id="GAU23957.1"/>
    </source>
</evidence>
<organism evidence="2 3">
    <name type="scientific">Trifolium subterraneum</name>
    <name type="common">Subterranean clover</name>
    <dbReference type="NCBI Taxonomy" id="3900"/>
    <lineage>
        <taxon>Eukaryota</taxon>
        <taxon>Viridiplantae</taxon>
        <taxon>Streptophyta</taxon>
        <taxon>Embryophyta</taxon>
        <taxon>Tracheophyta</taxon>
        <taxon>Spermatophyta</taxon>
        <taxon>Magnoliopsida</taxon>
        <taxon>eudicotyledons</taxon>
        <taxon>Gunneridae</taxon>
        <taxon>Pentapetalae</taxon>
        <taxon>rosids</taxon>
        <taxon>fabids</taxon>
        <taxon>Fabales</taxon>
        <taxon>Fabaceae</taxon>
        <taxon>Papilionoideae</taxon>
        <taxon>50 kb inversion clade</taxon>
        <taxon>NPAAA clade</taxon>
        <taxon>Hologalegina</taxon>
        <taxon>IRL clade</taxon>
        <taxon>Trifolieae</taxon>
        <taxon>Trifolium</taxon>
    </lineage>
</organism>
<dbReference type="EMBL" id="DF973282">
    <property type="protein sequence ID" value="GAU23957.1"/>
    <property type="molecule type" value="Genomic_DNA"/>
</dbReference>
<protein>
    <submittedName>
        <fullName evidence="2">Uncharacterized protein</fullName>
    </submittedName>
</protein>
<keyword evidence="1" id="KW-1133">Transmembrane helix</keyword>
<evidence type="ECO:0000256" key="1">
    <source>
        <dbReference type="SAM" id="Phobius"/>
    </source>
</evidence>
<feature type="transmembrane region" description="Helical" evidence="1">
    <location>
        <begin position="50"/>
        <end position="71"/>
    </location>
</feature>
<keyword evidence="1" id="KW-0472">Membrane</keyword>
<accession>A0A2Z6N466</accession>
<name>A0A2Z6N466_TRISU</name>
<reference evidence="3" key="1">
    <citation type="journal article" date="2017" name="Front. Plant Sci.">
        <title>Climate Clever Clovers: New Paradigm to Reduce the Environmental Footprint of Ruminants by Breeding Low Methanogenic Forages Utilizing Haplotype Variation.</title>
        <authorList>
            <person name="Kaur P."/>
            <person name="Appels R."/>
            <person name="Bayer P.E."/>
            <person name="Keeble-Gagnere G."/>
            <person name="Wang J."/>
            <person name="Hirakawa H."/>
            <person name="Shirasawa K."/>
            <person name="Vercoe P."/>
            <person name="Stefanova K."/>
            <person name="Durmic Z."/>
            <person name="Nichols P."/>
            <person name="Revell C."/>
            <person name="Isobe S.N."/>
            <person name="Edwards D."/>
            <person name="Erskine W."/>
        </authorList>
    </citation>
    <scope>NUCLEOTIDE SEQUENCE [LARGE SCALE GENOMIC DNA]</scope>
    <source>
        <strain evidence="3">cv. Daliak</strain>
    </source>
</reference>
<dbReference type="Proteomes" id="UP000242715">
    <property type="component" value="Unassembled WGS sequence"/>
</dbReference>
<gene>
    <name evidence="2" type="ORF">TSUD_183560</name>
</gene>
<keyword evidence="1" id="KW-0812">Transmembrane</keyword>
<feature type="transmembrane region" description="Helical" evidence="1">
    <location>
        <begin position="83"/>
        <end position="103"/>
    </location>
</feature>